<keyword evidence="1" id="KW-0812">Transmembrane</keyword>
<dbReference type="Pfam" id="PF07963">
    <property type="entry name" value="N_methyl"/>
    <property type="match status" value="1"/>
</dbReference>
<dbReference type="PROSITE" id="PS00409">
    <property type="entry name" value="PROKAR_NTER_METHYL"/>
    <property type="match status" value="1"/>
</dbReference>
<gene>
    <name evidence="2" type="ORF">NITMOv2_4454</name>
</gene>
<proteinExistence type="predicted"/>
<dbReference type="EMBL" id="CP011801">
    <property type="protein sequence ID" value="ALA60828.1"/>
    <property type="molecule type" value="Genomic_DNA"/>
</dbReference>
<dbReference type="KEGG" id="nmv:NITMOv2_4454"/>
<name>A0A0K2GIP1_NITMO</name>
<evidence type="ECO:0000256" key="1">
    <source>
        <dbReference type="SAM" id="Phobius"/>
    </source>
</evidence>
<accession>A0A0K2GIP1</accession>
<dbReference type="InterPro" id="IPR045584">
    <property type="entry name" value="Pilin-like"/>
</dbReference>
<dbReference type="InterPro" id="IPR012902">
    <property type="entry name" value="N_methyl_site"/>
</dbReference>
<keyword evidence="1" id="KW-1133">Transmembrane helix</keyword>
<reference evidence="2 3" key="1">
    <citation type="journal article" date="2015" name="Proc. Natl. Acad. Sci. U.S.A.">
        <title>Expanded metabolic versatility of ubiquitous nitrite-oxidizing bacteria from the genus Nitrospira.</title>
        <authorList>
            <person name="Koch H."/>
            <person name="Lucker S."/>
            <person name="Albertsen M."/>
            <person name="Kitzinger K."/>
            <person name="Herbold C."/>
            <person name="Spieck E."/>
            <person name="Nielsen P.H."/>
            <person name="Wagner M."/>
            <person name="Daims H."/>
        </authorList>
    </citation>
    <scope>NUCLEOTIDE SEQUENCE [LARGE SCALE GENOMIC DNA]</scope>
    <source>
        <strain evidence="2 3">NSP M-1</strain>
    </source>
</reference>
<sequence length="151" mass="16006">MKPASMEGFSLVEVMIAMVITGVVLLGTMSAVEVGSRHITQGGLSTRALALAQARLEAKRSVRWQSLLEDDLDHDGVPEVLMTDNGDGLYSAMREQNGVTLVWTLQADRGGPLSAAALVKIEAVASYAAPSGQKTVRLATLRANPSYVGPR</sequence>
<keyword evidence="1" id="KW-0472">Membrane</keyword>
<dbReference type="STRING" id="42253.NITMOv2_4454"/>
<dbReference type="SUPFAM" id="SSF54523">
    <property type="entry name" value="Pili subunits"/>
    <property type="match status" value="1"/>
</dbReference>
<dbReference type="AlphaFoldDB" id="A0A0K2GIP1"/>
<organism evidence="2 3">
    <name type="scientific">Nitrospira moscoviensis</name>
    <dbReference type="NCBI Taxonomy" id="42253"/>
    <lineage>
        <taxon>Bacteria</taxon>
        <taxon>Pseudomonadati</taxon>
        <taxon>Nitrospirota</taxon>
        <taxon>Nitrospiria</taxon>
        <taxon>Nitrospirales</taxon>
        <taxon>Nitrospiraceae</taxon>
        <taxon>Nitrospira</taxon>
    </lineage>
</organism>
<dbReference type="Proteomes" id="UP000069205">
    <property type="component" value="Chromosome"/>
</dbReference>
<keyword evidence="3" id="KW-1185">Reference proteome</keyword>
<evidence type="ECO:0000313" key="2">
    <source>
        <dbReference type="EMBL" id="ALA60828.1"/>
    </source>
</evidence>
<dbReference type="PATRIC" id="fig|42253.5.peg.4392"/>
<evidence type="ECO:0008006" key="4">
    <source>
        <dbReference type="Google" id="ProtNLM"/>
    </source>
</evidence>
<protein>
    <recommendedName>
        <fullName evidence="4">General secretion pathway protein I</fullName>
    </recommendedName>
</protein>
<dbReference type="OrthoDB" id="9793150at2"/>
<dbReference type="NCBIfam" id="TIGR02532">
    <property type="entry name" value="IV_pilin_GFxxxE"/>
    <property type="match status" value="1"/>
</dbReference>
<feature type="transmembrane region" description="Helical" evidence="1">
    <location>
        <begin position="12"/>
        <end position="32"/>
    </location>
</feature>
<evidence type="ECO:0000313" key="3">
    <source>
        <dbReference type="Proteomes" id="UP000069205"/>
    </source>
</evidence>